<proteinExistence type="predicted"/>
<comment type="caution">
    <text evidence="2">The sequence shown here is derived from an EMBL/GenBank/DDBJ whole genome shotgun (WGS) entry which is preliminary data.</text>
</comment>
<dbReference type="InterPro" id="IPR031488">
    <property type="entry name" value="Zn_ribbon_mio"/>
</dbReference>
<dbReference type="InParanoid" id="A0A0V0QRF6"/>
<feature type="domain" description="EF-hand" evidence="1">
    <location>
        <begin position="7"/>
        <end position="42"/>
    </location>
</feature>
<keyword evidence="3" id="KW-1185">Reference proteome</keyword>
<reference evidence="2 3" key="1">
    <citation type="journal article" date="2015" name="Sci. Rep.">
        <title>Genome of the facultative scuticociliatosis pathogen Pseudocohnilembus persalinus provides insight into its virulence through horizontal gene transfer.</title>
        <authorList>
            <person name="Xiong J."/>
            <person name="Wang G."/>
            <person name="Cheng J."/>
            <person name="Tian M."/>
            <person name="Pan X."/>
            <person name="Warren A."/>
            <person name="Jiang C."/>
            <person name="Yuan D."/>
            <person name="Miao W."/>
        </authorList>
    </citation>
    <scope>NUCLEOTIDE SEQUENCE [LARGE SCALE GENOMIC DNA]</scope>
    <source>
        <strain evidence="2">36N120E</strain>
    </source>
</reference>
<gene>
    <name evidence="2" type="ORF">PPERSA_06532</name>
</gene>
<evidence type="ECO:0000259" key="1">
    <source>
        <dbReference type="PROSITE" id="PS50222"/>
    </source>
</evidence>
<dbReference type="GO" id="GO:0005737">
    <property type="term" value="C:cytoplasm"/>
    <property type="evidence" value="ECO:0007669"/>
    <property type="project" value="TreeGrafter"/>
</dbReference>
<accession>A0A0V0QRF6</accession>
<dbReference type="OrthoDB" id="284727at2759"/>
<dbReference type="PANTHER" id="PTHR16453:SF9">
    <property type="entry name" value="GATOR COMPLEX PROTEIN MIOS"/>
    <property type="match status" value="1"/>
</dbReference>
<dbReference type="CDD" id="cd16691">
    <property type="entry name" value="mRING-H2-C3H3C2_Mio"/>
    <property type="match status" value="1"/>
</dbReference>
<dbReference type="Gene3D" id="1.10.238.10">
    <property type="entry name" value="EF-hand"/>
    <property type="match status" value="1"/>
</dbReference>
<dbReference type="Pfam" id="PF17034">
    <property type="entry name" value="zinc_ribbon_16"/>
    <property type="match status" value="1"/>
</dbReference>
<organism evidence="2 3">
    <name type="scientific">Pseudocohnilembus persalinus</name>
    <name type="common">Ciliate</name>
    <dbReference type="NCBI Taxonomy" id="266149"/>
    <lineage>
        <taxon>Eukaryota</taxon>
        <taxon>Sar</taxon>
        <taxon>Alveolata</taxon>
        <taxon>Ciliophora</taxon>
        <taxon>Intramacronucleata</taxon>
        <taxon>Oligohymenophorea</taxon>
        <taxon>Scuticociliatia</taxon>
        <taxon>Philasterida</taxon>
        <taxon>Pseudocohnilembidae</taxon>
        <taxon>Pseudocohnilembus</taxon>
    </lineage>
</organism>
<dbReference type="PROSITE" id="PS50222">
    <property type="entry name" value="EF_HAND_2"/>
    <property type="match status" value="1"/>
</dbReference>
<dbReference type="EMBL" id="LDAU01000110">
    <property type="protein sequence ID" value="KRX04898.1"/>
    <property type="molecule type" value="Genomic_DNA"/>
</dbReference>
<name>A0A0V0QRF6_PSEPJ</name>
<dbReference type="Proteomes" id="UP000054937">
    <property type="component" value="Unassembled WGS sequence"/>
</dbReference>
<dbReference type="GO" id="GO:0005509">
    <property type="term" value="F:calcium ion binding"/>
    <property type="evidence" value="ECO:0007669"/>
    <property type="project" value="InterPro"/>
</dbReference>
<dbReference type="AlphaFoldDB" id="A0A0V0QRF6"/>
<sequence>MENKTNIELTDLKQAFDHADETSDGAIKSHTVINILNDLGIEDISEEQIKKGLQQIKSNYGQNEETEQQILYNAGNELDIMKKRLDLNYGLDTVQNNKIMNENPELFKGAQFSQDLWNWVNELKGDPDDEHEIPFRNFNEKSSQQQGLSQEFDIFSENPNFSLLDQDDHQKILMMLQNFLSFIKKLCKDAQFEQPFVRCICQFISNDNYQEILEEKNIPVLDKICYALRFADFQSLNDFLDKQINESINKGLLDGLIYLGSQDERAVQIVQNYINQTNDIQTAALISQYLLFFNFTNKQKLHNFYQCYKDLLNKLELYEERFSLERSVQNLEKQFPQYKRLDNLQEQIDKSAIHQVCKKCSYVLTHKNILKQLSRGQMKYNFNLLNGSDSQKINQCPSCNAKLHLCNICRLPLQIANPSFYFTQMKKQNKTDQNDITNNLDDAIVWCQQCDHGGHFNHIYEWFSEYSHCPVSDCNCQCSIL</sequence>
<evidence type="ECO:0000313" key="3">
    <source>
        <dbReference type="Proteomes" id="UP000054937"/>
    </source>
</evidence>
<dbReference type="InterPro" id="IPR002048">
    <property type="entry name" value="EF_hand_dom"/>
</dbReference>
<protein>
    <recommendedName>
        <fullName evidence="1">EF-hand domain-containing protein</fullName>
    </recommendedName>
</protein>
<evidence type="ECO:0000313" key="2">
    <source>
        <dbReference type="EMBL" id="KRX04898.1"/>
    </source>
</evidence>
<dbReference type="InterPro" id="IPR037593">
    <property type="entry name" value="MIOS/Sea4"/>
</dbReference>
<dbReference type="PANTHER" id="PTHR16453">
    <property type="entry name" value="WD40 DOMAIN-CONTAINING PROTEIN MIO FAMILY MEMBER"/>
    <property type="match status" value="1"/>
</dbReference>